<keyword evidence="6" id="KW-0408">Iron</keyword>
<dbReference type="CDD" id="cd02068">
    <property type="entry name" value="radical_SAM_B12_BD"/>
    <property type="match status" value="1"/>
</dbReference>
<dbReference type="GO" id="GO:0003824">
    <property type="term" value="F:catalytic activity"/>
    <property type="evidence" value="ECO:0007669"/>
    <property type="project" value="InterPro"/>
</dbReference>
<dbReference type="Gene3D" id="3.80.30.20">
    <property type="entry name" value="tm_1862 like domain"/>
    <property type="match status" value="1"/>
</dbReference>
<dbReference type="PROSITE" id="PS51332">
    <property type="entry name" value="B12_BINDING"/>
    <property type="match status" value="1"/>
</dbReference>
<dbReference type="PANTHER" id="PTHR43409">
    <property type="entry name" value="ANAEROBIC MAGNESIUM-PROTOPORPHYRIN IX MONOMETHYL ESTER CYCLASE-RELATED"/>
    <property type="match status" value="1"/>
</dbReference>
<dbReference type="GO" id="GO:0031419">
    <property type="term" value="F:cobalamin binding"/>
    <property type="evidence" value="ECO:0007669"/>
    <property type="project" value="InterPro"/>
</dbReference>
<dbReference type="SFLD" id="SFLDG01082">
    <property type="entry name" value="B12-binding_domain_containing"/>
    <property type="match status" value="1"/>
</dbReference>
<keyword evidence="11" id="KW-1185">Reference proteome</keyword>
<evidence type="ECO:0000256" key="4">
    <source>
        <dbReference type="ARBA" id="ARBA00022691"/>
    </source>
</evidence>
<accession>A0A3N1XTY8</accession>
<dbReference type="EMBL" id="RJVG01000004">
    <property type="protein sequence ID" value="ROR28642.1"/>
    <property type="molecule type" value="Genomic_DNA"/>
</dbReference>
<reference evidence="10 11" key="1">
    <citation type="submission" date="2018-11" db="EMBL/GenBank/DDBJ databases">
        <title>Genomic Encyclopedia of Type Strains, Phase IV (KMG-IV): sequencing the most valuable type-strain genomes for metagenomic binning, comparative biology and taxonomic classification.</title>
        <authorList>
            <person name="Goeker M."/>
        </authorList>
    </citation>
    <scope>NUCLEOTIDE SEQUENCE [LARGE SCALE GENOMIC DNA]</scope>
    <source>
        <strain evidence="10 11">DSM 26537</strain>
    </source>
</reference>
<keyword evidence="5" id="KW-0479">Metal-binding</keyword>
<feature type="domain" description="Radical SAM core" evidence="9">
    <location>
        <begin position="178"/>
        <end position="401"/>
    </location>
</feature>
<proteinExistence type="predicted"/>
<dbReference type="InterPro" id="IPR036724">
    <property type="entry name" value="Cobalamin-bd_sf"/>
</dbReference>
<keyword evidence="4" id="KW-0949">S-adenosyl-L-methionine</keyword>
<dbReference type="SFLD" id="SFLDS00029">
    <property type="entry name" value="Radical_SAM"/>
    <property type="match status" value="1"/>
</dbReference>
<dbReference type="InterPro" id="IPR034466">
    <property type="entry name" value="Methyltransferase_Class_B"/>
</dbReference>
<dbReference type="InterPro" id="IPR006638">
    <property type="entry name" value="Elp3/MiaA/NifB-like_rSAM"/>
</dbReference>
<dbReference type="SUPFAM" id="SSF102114">
    <property type="entry name" value="Radical SAM enzymes"/>
    <property type="match status" value="1"/>
</dbReference>
<evidence type="ECO:0000313" key="10">
    <source>
        <dbReference type="EMBL" id="ROR28642.1"/>
    </source>
</evidence>
<evidence type="ECO:0000256" key="3">
    <source>
        <dbReference type="ARBA" id="ARBA00022679"/>
    </source>
</evidence>
<dbReference type="Proteomes" id="UP000273083">
    <property type="component" value="Unassembled WGS sequence"/>
</dbReference>
<feature type="domain" description="B12-binding" evidence="8">
    <location>
        <begin position="1"/>
        <end position="138"/>
    </location>
</feature>
<keyword evidence="7" id="KW-0411">Iron-sulfur</keyword>
<dbReference type="SFLD" id="SFLDG01123">
    <property type="entry name" value="methyltransferase_(Class_B)"/>
    <property type="match status" value="1"/>
</dbReference>
<evidence type="ECO:0000256" key="7">
    <source>
        <dbReference type="ARBA" id="ARBA00023014"/>
    </source>
</evidence>
<dbReference type="InterPro" id="IPR051198">
    <property type="entry name" value="BchE-like"/>
</dbReference>
<dbReference type="Gene3D" id="3.40.50.280">
    <property type="entry name" value="Cobalamin-binding domain"/>
    <property type="match status" value="1"/>
</dbReference>
<sequence length="456" mass="52321">MRVTLVNPNYDEPRVLKFMGLPSIPIGLAYVAAALEQAGHEVKVVDAFGFKYNVEKTVQEAMKTDPEFIGISCVTCNIDYGKQIAEKLRTHYPVAIGGTMPSLEPDSLIDYADYIMFGEGEKTFVELLSGKDPQEIDGLMFKKDGKVIKTNPRIPEENLDNIPFPARHLFPMHKYKLFGPMNMATMMTSRGCPMTCNYCSISHLFPSWRGRSAKNVVDEMEFLIEQYKVKGISFVDEDFLVDLPRALEICDEIEKRKLKVWWGMQTRADRIPDLETMKRFSRAGCECLLFGIESVQEKTMKNLNRDISNDLFFRAVKLGRDSKMRVAVSSILGFPGETIADAKATVSFVLKLDPDYVFFGVPTPFPGTRFYESCEKEGLIKEKNLLRYTIMSPILETEEIKLEDGKKLLNYAYRKFYFRPIKMLQRVISEVKKLDKETFKGFLKWSFGGFFDSQKW</sequence>
<dbReference type="GO" id="GO:0051539">
    <property type="term" value="F:4 iron, 4 sulfur cluster binding"/>
    <property type="evidence" value="ECO:0007669"/>
    <property type="project" value="UniProtKB-KW"/>
</dbReference>
<dbReference type="Pfam" id="PF04055">
    <property type="entry name" value="Radical_SAM"/>
    <property type="match status" value="1"/>
</dbReference>
<dbReference type="InterPro" id="IPR006158">
    <property type="entry name" value="Cobalamin-bd"/>
</dbReference>
<dbReference type="InterPro" id="IPR007197">
    <property type="entry name" value="rSAM"/>
</dbReference>
<evidence type="ECO:0000256" key="1">
    <source>
        <dbReference type="ARBA" id="ARBA00001966"/>
    </source>
</evidence>
<comment type="caution">
    <text evidence="10">The sequence shown here is derived from an EMBL/GenBank/DDBJ whole genome shotgun (WGS) entry which is preliminary data.</text>
</comment>
<evidence type="ECO:0000256" key="6">
    <source>
        <dbReference type="ARBA" id="ARBA00023004"/>
    </source>
</evidence>
<organism evidence="10 11">
    <name type="scientific">Mobilisporobacter senegalensis</name>
    <dbReference type="NCBI Taxonomy" id="1329262"/>
    <lineage>
        <taxon>Bacteria</taxon>
        <taxon>Bacillati</taxon>
        <taxon>Bacillota</taxon>
        <taxon>Clostridia</taxon>
        <taxon>Lachnospirales</taxon>
        <taxon>Lachnospiraceae</taxon>
        <taxon>Mobilisporobacter</taxon>
    </lineage>
</organism>
<dbReference type="OrthoDB" id="9801659at2"/>
<evidence type="ECO:0000256" key="5">
    <source>
        <dbReference type="ARBA" id="ARBA00022723"/>
    </source>
</evidence>
<evidence type="ECO:0000256" key="2">
    <source>
        <dbReference type="ARBA" id="ARBA00022603"/>
    </source>
</evidence>
<dbReference type="PROSITE" id="PS51918">
    <property type="entry name" value="RADICAL_SAM"/>
    <property type="match status" value="1"/>
</dbReference>
<dbReference type="CDD" id="cd01335">
    <property type="entry name" value="Radical_SAM"/>
    <property type="match status" value="1"/>
</dbReference>
<dbReference type="AlphaFoldDB" id="A0A3N1XTY8"/>
<keyword evidence="2" id="KW-0489">Methyltransferase</keyword>
<dbReference type="SUPFAM" id="SSF52242">
    <property type="entry name" value="Cobalamin (vitamin B12)-binding domain"/>
    <property type="match status" value="1"/>
</dbReference>
<dbReference type="SMART" id="SM00729">
    <property type="entry name" value="Elp3"/>
    <property type="match status" value="1"/>
</dbReference>
<gene>
    <name evidence="10" type="ORF">EDD66_104229</name>
</gene>
<dbReference type="InterPro" id="IPR058240">
    <property type="entry name" value="rSAM_sf"/>
</dbReference>
<dbReference type="Pfam" id="PF02310">
    <property type="entry name" value="B12-binding"/>
    <property type="match status" value="1"/>
</dbReference>
<name>A0A3N1XTY8_9FIRM</name>
<evidence type="ECO:0000259" key="9">
    <source>
        <dbReference type="PROSITE" id="PS51918"/>
    </source>
</evidence>
<protein>
    <submittedName>
        <fullName evidence="10">Radical SAM superfamily enzyme YgiQ (UPF0313 family)</fullName>
    </submittedName>
</protein>
<dbReference type="RefSeq" id="WP_123609139.1">
    <property type="nucleotide sequence ID" value="NZ_RJVG01000004.1"/>
</dbReference>
<dbReference type="PANTHER" id="PTHR43409:SF7">
    <property type="entry name" value="BLL1977 PROTEIN"/>
    <property type="match status" value="1"/>
</dbReference>
<keyword evidence="3" id="KW-0808">Transferase</keyword>
<dbReference type="InterPro" id="IPR023404">
    <property type="entry name" value="rSAM_horseshoe"/>
</dbReference>
<evidence type="ECO:0000259" key="8">
    <source>
        <dbReference type="PROSITE" id="PS51332"/>
    </source>
</evidence>
<evidence type="ECO:0000313" key="11">
    <source>
        <dbReference type="Proteomes" id="UP000273083"/>
    </source>
</evidence>
<dbReference type="GO" id="GO:0046872">
    <property type="term" value="F:metal ion binding"/>
    <property type="evidence" value="ECO:0007669"/>
    <property type="project" value="UniProtKB-KW"/>
</dbReference>
<comment type="cofactor">
    <cofactor evidence="1">
        <name>[4Fe-4S] cluster</name>
        <dbReference type="ChEBI" id="CHEBI:49883"/>
    </cofactor>
</comment>